<organism evidence="1 2">
    <name type="scientific">Meiothermus granaticius NBRC 107808</name>
    <dbReference type="NCBI Taxonomy" id="1227551"/>
    <lineage>
        <taxon>Bacteria</taxon>
        <taxon>Thermotogati</taxon>
        <taxon>Deinococcota</taxon>
        <taxon>Deinococci</taxon>
        <taxon>Thermales</taxon>
        <taxon>Thermaceae</taxon>
        <taxon>Meiothermus</taxon>
    </lineage>
</organism>
<dbReference type="RefSeq" id="WP_119358508.1">
    <property type="nucleotide sequence ID" value="NZ_BJXM01000002.1"/>
</dbReference>
<evidence type="ECO:0000313" key="2">
    <source>
        <dbReference type="Proteomes" id="UP000266178"/>
    </source>
</evidence>
<dbReference type="OrthoDB" id="5526466at2"/>
<protein>
    <recommendedName>
        <fullName evidence="3">DUF192 domain-containing protein</fullName>
    </recommendedName>
</protein>
<dbReference type="InterPro" id="IPR003795">
    <property type="entry name" value="DUF192"/>
</dbReference>
<dbReference type="AlphaFoldDB" id="A0A399F4Q0"/>
<dbReference type="EMBL" id="QWLB01000063">
    <property type="protein sequence ID" value="RIH91030.1"/>
    <property type="molecule type" value="Genomic_DNA"/>
</dbReference>
<dbReference type="Proteomes" id="UP000266178">
    <property type="component" value="Unassembled WGS sequence"/>
</dbReference>
<sequence>MKSYALGLVALLVAVATAGYFYAGRTLNAPPPTLPKRTVSIESAGHVLRLPVGLVLTPRQWFVSHRGDLLQVEGLFHQFPEVRDSPWNTAGFRYAVSVAFLDGNGSILKIMDMEPCSSPSPRTCPEYAPEVAYRMALEVRKGWFTQHKVRPGDVVRLENR</sequence>
<comment type="caution">
    <text evidence="1">The sequence shown here is derived from an EMBL/GenBank/DDBJ whole genome shotgun (WGS) entry which is preliminary data.</text>
</comment>
<dbReference type="PANTHER" id="PTHR37953">
    <property type="entry name" value="UPF0127 PROTEIN MJ1496"/>
    <property type="match status" value="1"/>
</dbReference>
<accession>A0A399F4Q0</accession>
<gene>
    <name evidence="1" type="ORF">Mgrana_03077</name>
</gene>
<name>A0A399F4Q0_9DEIN</name>
<evidence type="ECO:0008006" key="3">
    <source>
        <dbReference type="Google" id="ProtNLM"/>
    </source>
</evidence>
<dbReference type="InterPro" id="IPR038695">
    <property type="entry name" value="Saro_0823-like_sf"/>
</dbReference>
<proteinExistence type="predicted"/>
<dbReference type="Gene3D" id="2.60.120.1140">
    <property type="entry name" value="Protein of unknown function DUF192"/>
    <property type="match status" value="1"/>
</dbReference>
<dbReference type="Pfam" id="PF02643">
    <property type="entry name" value="DUF192"/>
    <property type="match status" value="1"/>
</dbReference>
<reference evidence="1 2" key="1">
    <citation type="submission" date="2018-08" db="EMBL/GenBank/DDBJ databases">
        <title>Meiothermus granaticius genome AF-68 sequencing project.</title>
        <authorList>
            <person name="Da Costa M.S."/>
            <person name="Albuquerque L."/>
            <person name="Raposo P."/>
            <person name="Froufe H.J.C."/>
            <person name="Barroso C.S."/>
            <person name="Egas C."/>
        </authorList>
    </citation>
    <scope>NUCLEOTIDE SEQUENCE [LARGE SCALE GENOMIC DNA]</scope>
    <source>
        <strain evidence="1 2">AF-68</strain>
    </source>
</reference>
<keyword evidence="2" id="KW-1185">Reference proteome</keyword>
<evidence type="ECO:0000313" key="1">
    <source>
        <dbReference type="EMBL" id="RIH91030.1"/>
    </source>
</evidence>
<dbReference type="PANTHER" id="PTHR37953:SF1">
    <property type="entry name" value="UPF0127 PROTEIN MJ1496"/>
    <property type="match status" value="1"/>
</dbReference>